<name>A0A8S5LCP0_9CAUD</name>
<dbReference type="InterPro" id="IPR051620">
    <property type="entry name" value="ORF904-like_C"/>
</dbReference>
<dbReference type="Pfam" id="PF03288">
    <property type="entry name" value="Pox_D5"/>
    <property type="match status" value="1"/>
</dbReference>
<dbReference type="Pfam" id="PF08706">
    <property type="entry name" value="D5_N"/>
    <property type="match status" value="1"/>
</dbReference>
<dbReference type="GO" id="GO:0016787">
    <property type="term" value="F:hydrolase activity"/>
    <property type="evidence" value="ECO:0007669"/>
    <property type="project" value="UniProtKB-KW"/>
</dbReference>
<dbReference type="InterPro" id="IPR014015">
    <property type="entry name" value="Helicase_SF3_DNA-vir"/>
</dbReference>
<dbReference type="PANTHER" id="PTHR35372">
    <property type="entry name" value="ATP BINDING PROTEIN-RELATED"/>
    <property type="match status" value="1"/>
</dbReference>
<evidence type="ECO:0000313" key="6">
    <source>
        <dbReference type="EMBL" id="DAD67635.1"/>
    </source>
</evidence>
<dbReference type="InterPro" id="IPR045455">
    <property type="entry name" value="NrS-1_pol-like_helicase"/>
</dbReference>
<dbReference type="NCBIfam" id="TIGR01613">
    <property type="entry name" value="primase_Cterm"/>
    <property type="match status" value="1"/>
</dbReference>
<dbReference type="GO" id="GO:0005524">
    <property type="term" value="F:ATP binding"/>
    <property type="evidence" value="ECO:0007669"/>
    <property type="project" value="UniProtKB-KW"/>
</dbReference>
<dbReference type="Gene3D" id="3.40.50.300">
    <property type="entry name" value="P-loop containing nucleotide triphosphate hydrolases"/>
    <property type="match status" value="1"/>
</dbReference>
<sequence>MFFKGYVETKDKKCIEKFKNRTDFKTYEQVKSLPEFAGILDEETILVDIDDFEQSEVLMNIVEDLQLNCRVYATTRGKHFLFKNAGVDKCFTHCKLAIGLTADIKVGVKNSYEILKYDGKERQIIYDIYLEDGEEYQEIPKWMKPVRGKAEFLDMDAGDGRNQALFNYILTLQSADFEKEEARDCLRMINKYVLKEPLAEDELDVIMRDEAFSKPIFYKGTTFLFDKFAVFLKNNHHIIRVNSQLHMYKDGIYVSGQEEIEAVMIQHIPQLNRAKRQEVMAYLNILIRDNTKTAPACVIAFRNGLYNVLTDSFSEFTPDVVITNKIPWDFNRQASSEVIDNMLDNVSCGDHEIRSLLEEIVGACMYRSNTLAGGKAFILTGTGSNGKSTYLKTLSNLMSEKNISALDLKKLGDRFSTVMMFGKLANIGDDISNEFVTDTSLFKKIVTGETIDAEQKGQPKFDFKPFCKLLFSANNIPRMGKGSDSQAIMRRLVIVPFNAKFKSDDPNFRPGIEEDLKGQESMEYLIQLGIQGLKRVLAAKNFTTSDAIKQELEEYEERNNPLLMFVKDCEDEEFDMQTEPTSAVYDRYKEFCLAESLQALSKIEFSRQMVKTFGFQIIDKKINGKKYRLFQKVVN</sequence>
<dbReference type="GO" id="GO:0004386">
    <property type="term" value="F:helicase activity"/>
    <property type="evidence" value="ECO:0007669"/>
    <property type="project" value="UniProtKB-KW"/>
</dbReference>
<organism evidence="6">
    <name type="scientific">Siphoviridae sp. ctYKh4</name>
    <dbReference type="NCBI Taxonomy" id="2823586"/>
    <lineage>
        <taxon>Viruses</taxon>
        <taxon>Duplodnaviria</taxon>
        <taxon>Heunggongvirae</taxon>
        <taxon>Uroviricota</taxon>
        <taxon>Caudoviricetes</taxon>
    </lineage>
</organism>
<dbReference type="EMBL" id="BK014682">
    <property type="protein sequence ID" value="DAD67635.1"/>
    <property type="molecule type" value="Genomic_DNA"/>
</dbReference>
<dbReference type="Pfam" id="PF19263">
    <property type="entry name" value="DUF5906"/>
    <property type="match status" value="1"/>
</dbReference>
<dbReference type="InterPro" id="IPR006500">
    <property type="entry name" value="Helicase_put_C_phage/plasmid"/>
</dbReference>
<dbReference type="PROSITE" id="PS51206">
    <property type="entry name" value="SF3_HELICASE_1"/>
    <property type="match status" value="1"/>
</dbReference>
<evidence type="ECO:0000259" key="5">
    <source>
        <dbReference type="PROSITE" id="PS51206"/>
    </source>
</evidence>
<evidence type="ECO:0000256" key="3">
    <source>
        <dbReference type="ARBA" id="ARBA00022806"/>
    </source>
</evidence>
<keyword evidence="4" id="KW-0067">ATP-binding</keyword>
<dbReference type="PANTHER" id="PTHR35372:SF2">
    <property type="entry name" value="SF3 HELICASE DOMAIN-CONTAINING PROTEIN"/>
    <property type="match status" value="1"/>
</dbReference>
<keyword evidence="2" id="KW-0378">Hydrolase</keyword>
<dbReference type="InterPro" id="IPR004968">
    <property type="entry name" value="DNA_primase/NTPase_C"/>
</dbReference>
<accession>A0A8S5LCP0</accession>
<dbReference type="SMART" id="SM00885">
    <property type="entry name" value="D5_N"/>
    <property type="match status" value="1"/>
</dbReference>
<evidence type="ECO:0000256" key="1">
    <source>
        <dbReference type="ARBA" id="ARBA00022741"/>
    </source>
</evidence>
<dbReference type="InterPro" id="IPR014818">
    <property type="entry name" value="Phage/plasmid_primase_P4_C"/>
</dbReference>
<evidence type="ECO:0000256" key="4">
    <source>
        <dbReference type="ARBA" id="ARBA00022840"/>
    </source>
</evidence>
<feature type="domain" description="SF3 helicase" evidence="5">
    <location>
        <begin position="352"/>
        <end position="510"/>
    </location>
</feature>
<dbReference type="InterPro" id="IPR027417">
    <property type="entry name" value="P-loop_NTPase"/>
</dbReference>
<proteinExistence type="predicted"/>
<protein>
    <submittedName>
        <fullName evidence="6">DsDNA helicase</fullName>
    </submittedName>
</protein>
<keyword evidence="1" id="KW-0547">Nucleotide-binding</keyword>
<evidence type="ECO:0000256" key="2">
    <source>
        <dbReference type="ARBA" id="ARBA00022801"/>
    </source>
</evidence>
<reference evidence="6" key="1">
    <citation type="journal article" date="2021" name="Proc. Natl. Acad. Sci. U.S.A.">
        <title>A Catalog of Tens of Thousands of Viruses from Human Metagenomes Reveals Hidden Associations with Chronic Diseases.</title>
        <authorList>
            <person name="Tisza M.J."/>
            <person name="Buck C.B."/>
        </authorList>
    </citation>
    <scope>NUCLEOTIDE SEQUENCE</scope>
    <source>
        <strain evidence="6">CtYKh4</strain>
    </source>
</reference>
<keyword evidence="3 6" id="KW-0347">Helicase</keyword>
<dbReference type="SUPFAM" id="SSF52540">
    <property type="entry name" value="P-loop containing nucleoside triphosphate hydrolases"/>
    <property type="match status" value="1"/>
</dbReference>